<feature type="compositionally biased region" description="Basic and acidic residues" evidence="1">
    <location>
        <begin position="536"/>
        <end position="549"/>
    </location>
</feature>
<feature type="region of interest" description="Disordered" evidence="1">
    <location>
        <begin position="536"/>
        <end position="565"/>
    </location>
</feature>
<sequence>MPHRAGWHVPMRREGYGLFFRFCILEYSASSQLPPPFFTSGIPSRRVARLADLSPLVLLQGKICDQKSRKCDYRNFGEFYQFGSPLVDDRPIINGVKYRVVSGVVWTNRAMVSSNTDTNRTGVLAVVDIETMWQPCSHGWPGERPQTASPFVCSHAVLVAPPLMISPPPPPGTPGSPGPIIKMAPRYRPAHVRDHVPATNLSYARLRRHLPRAEIERSQLRTRIQSDLGSNFEPRWCNRALGHVPIRRESTLSLTLDVTESPLCCPNSEEGTQAAREMASGREVCNCEYRAVKSAAGRLDYWTGCIPEKTRRLAASSGTIPTCENPGLNPVTHLMGGEQANRSATKDRWKDDGSWRRGGEGEWKLDVVDQASRDPFDNEVLAADESGIKREWSSAGIPGTGETGDRLENPPTSGIVRRDSHSRESRSYRVRDRTRFAMAGGEGLGAFVFVGGAIRPLGAMEDRPKGYLAVCGPDGVWSRGGFVGIPVPGLFRLGRRNGGRPKGFPVGELSRKALERDTENSQRAFVSAALEINGEEKETSLSRRSRGVEDGPCVNGTRTRSHSSDFLQHRLQAGSYGQRAGEIRGVVEGGDGRIPAA</sequence>
<name>A0ABQ9G3P5_9NEOP</name>
<gene>
    <name evidence="2" type="ORF">PR048_033561</name>
</gene>
<protein>
    <submittedName>
        <fullName evidence="2">Uncharacterized protein</fullName>
    </submittedName>
</protein>
<proteinExistence type="predicted"/>
<comment type="caution">
    <text evidence="2">The sequence shown here is derived from an EMBL/GenBank/DDBJ whole genome shotgun (WGS) entry which is preliminary data.</text>
</comment>
<feature type="compositionally biased region" description="Basic and acidic residues" evidence="1">
    <location>
        <begin position="416"/>
        <end position="427"/>
    </location>
</feature>
<evidence type="ECO:0000256" key="1">
    <source>
        <dbReference type="SAM" id="MobiDB-lite"/>
    </source>
</evidence>
<feature type="region of interest" description="Disordered" evidence="1">
    <location>
        <begin position="392"/>
        <end position="427"/>
    </location>
</feature>
<dbReference type="EMBL" id="JARBHB010000017">
    <property type="protein sequence ID" value="KAJ8866037.1"/>
    <property type="molecule type" value="Genomic_DNA"/>
</dbReference>
<dbReference type="Proteomes" id="UP001159363">
    <property type="component" value="Chromosome 16"/>
</dbReference>
<organism evidence="2 3">
    <name type="scientific">Dryococelus australis</name>
    <dbReference type="NCBI Taxonomy" id="614101"/>
    <lineage>
        <taxon>Eukaryota</taxon>
        <taxon>Metazoa</taxon>
        <taxon>Ecdysozoa</taxon>
        <taxon>Arthropoda</taxon>
        <taxon>Hexapoda</taxon>
        <taxon>Insecta</taxon>
        <taxon>Pterygota</taxon>
        <taxon>Neoptera</taxon>
        <taxon>Polyneoptera</taxon>
        <taxon>Phasmatodea</taxon>
        <taxon>Verophasmatodea</taxon>
        <taxon>Anareolatae</taxon>
        <taxon>Phasmatidae</taxon>
        <taxon>Eurycanthinae</taxon>
        <taxon>Dryococelus</taxon>
    </lineage>
</organism>
<evidence type="ECO:0000313" key="2">
    <source>
        <dbReference type="EMBL" id="KAJ8866037.1"/>
    </source>
</evidence>
<accession>A0ABQ9G3P5</accession>
<keyword evidence="3" id="KW-1185">Reference proteome</keyword>
<reference evidence="2 3" key="1">
    <citation type="submission" date="2023-02" db="EMBL/GenBank/DDBJ databases">
        <title>LHISI_Scaffold_Assembly.</title>
        <authorList>
            <person name="Stuart O.P."/>
            <person name="Cleave R."/>
            <person name="Magrath M.J.L."/>
            <person name="Mikheyev A.S."/>
        </authorList>
    </citation>
    <scope>NUCLEOTIDE SEQUENCE [LARGE SCALE GENOMIC DNA]</scope>
    <source>
        <strain evidence="2">Daus_M_001</strain>
        <tissue evidence="2">Leg muscle</tissue>
    </source>
</reference>
<evidence type="ECO:0000313" key="3">
    <source>
        <dbReference type="Proteomes" id="UP001159363"/>
    </source>
</evidence>